<organism evidence="1 2">
    <name type="scientific">Candidatus Daviesbacteria bacterium RIFCSPHIGHO2_12_FULL_43_11</name>
    <dbReference type="NCBI Taxonomy" id="1797780"/>
    <lineage>
        <taxon>Bacteria</taxon>
        <taxon>Candidatus Daviesiibacteriota</taxon>
    </lineage>
</organism>
<evidence type="ECO:0000313" key="1">
    <source>
        <dbReference type="EMBL" id="OGE36971.1"/>
    </source>
</evidence>
<dbReference type="EMBL" id="MFDH01000004">
    <property type="protein sequence ID" value="OGE36971.1"/>
    <property type="molecule type" value="Genomic_DNA"/>
</dbReference>
<name>A0A1F5K8I5_9BACT</name>
<reference evidence="1 2" key="1">
    <citation type="journal article" date="2016" name="Nat. Commun.">
        <title>Thousands of microbial genomes shed light on interconnected biogeochemical processes in an aquifer system.</title>
        <authorList>
            <person name="Anantharaman K."/>
            <person name="Brown C.T."/>
            <person name="Hug L.A."/>
            <person name="Sharon I."/>
            <person name="Castelle C.J."/>
            <person name="Probst A.J."/>
            <person name="Thomas B.C."/>
            <person name="Singh A."/>
            <person name="Wilkins M.J."/>
            <person name="Karaoz U."/>
            <person name="Brodie E.L."/>
            <person name="Williams K.H."/>
            <person name="Hubbard S.S."/>
            <person name="Banfield J.F."/>
        </authorList>
    </citation>
    <scope>NUCLEOTIDE SEQUENCE [LARGE SCALE GENOMIC DNA]</scope>
</reference>
<dbReference type="Proteomes" id="UP000176405">
    <property type="component" value="Unassembled WGS sequence"/>
</dbReference>
<dbReference type="STRING" id="1797780.A3E45_01880"/>
<gene>
    <name evidence="1" type="ORF">A3E45_01880</name>
</gene>
<proteinExistence type="predicted"/>
<protein>
    <submittedName>
        <fullName evidence="1">Uncharacterized protein</fullName>
    </submittedName>
</protein>
<evidence type="ECO:0000313" key="2">
    <source>
        <dbReference type="Proteomes" id="UP000176405"/>
    </source>
</evidence>
<accession>A0A1F5K8I5</accession>
<sequence>MYFDITRRELFRYKKLEADRQLLPIAANICPLPKSFLQRDRLPMKLLERRKVYKSPVKIKWRFK</sequence>
<comment type="caution">
    <text evidence="1">The sequence shown here is derived from an EMBL/GenBank/DDBJ whole genome shotgun (WGS) entry which is preliminary data.</text>
</comment>
<dbReference type="AlphaFoldDB" id="A0A1F5K8I5"/>